<dbReference type="GO" id="GO:0015627">
    <property type="term" value="C:type II protein secretion system complex"/>
    <property type="evidence" value="ECO:0007669"/>
    <property type="project" value="InterPro"/>
</dbReference>
<dbReference type="Pfam" id="PF04612">
    <property type="entry name" value="T2SSM"/>
    <property type="match status" value="1"/>
</dbReference>
<dbReference type="AlphaFoldDB" id="A0AAD0LD19"/>
<reference evidence="1 2" key="1">
    <citation type="submission" date="2018-06" db="EMBL/GenBank/DDBJ databases">
        <title>The genome of Pseudomonas putida NX-1, a lignin degrader.</title>
        <authorList>
            <person name="Xu Z."/>
        </authorList>
    </citation>
    <scope>NUCLEOTIDE SEQUENCE [LARGE SCALE GENOMIC DNA]</scope>
    <source>
        <strain evidence="1 2">NX-1</strain>
    </source>
</reference>
<dbReference type="GO" id="GO:0015628">
    <property type="term" value="P:protein secretion by the type II secretion system"/>
    <property type="evidence" value="ECO:0007669"/>
    <property type="project" value="InterPro"/>
</dbReference>
<sequence>MGRRPMMVGLLDWVGRELRGIPAPRRRALKAVTWGLAAIMVWQGFWLPAQQRLAQVQVQLNRERALAQQLRRLSATSAALPTPAQALTTARLNERARIDGLQIVDMHSNGSQVTMTLQGRPHILTLWLHALEQDGMQLTGIRLQAVDDQLQAHLGLVMDDG</sequence>
<name>A0AAD0LD19_PSEPU</name>
<accession>A0AAD0LD19</accession>
<evidence type="ECO:0000313" key="2">
    <source>
        <dbReference type="Proteomes" id="UP000251617"/>
    </source>
</evidence>
<organism evidence="1 2">
    <name type="scientific">Pseudomonas putida</name>
    <name type="common">Arthrobacter siderocapsulatus</name>
    <dbReference type="NCBI Taxonomy" id="303"/>
    <lineage>
        <taxon>Bacteria</taxon>
        <taxon>Pseudomonadati</taxon>
        <taxon>Pseudomonadota</taxon>
        <taxon>Gammaproteobacteria</taxon>
        <taxon>Pseudomonadales</taxon>
        <taxon>Pseudomonadaceae</taxon>
        <taxon>Pseudomonas</taxon>
    </lineage>
</organism>
<proteinExistence type="predicted"/>
<dbReference type="Proteomes" id="UP000251617">
    <property type="component" value="Chromosome"/>
</dbReference>
<evidence type="ECO:0000313" key="1">
    <source>
        <dbReference type="EMBL" id="AXA27240.1"/>
    </source>
</evidence>
<evidence type="ECO:0008006" key="3">
    <source>
        <dbReference type="Google" id="ProtNLM"/>
    </source>
</evidence>
<dbReference type="EMBL" id="CP030750">
    <property type="protein sequence ID" value="AXA27240.1"/>
    <property type="molecule type" value="Genomic_DNA"/>
</dbReference>
<dbReference type="InterPro" id="IPR007690">
    <property type="entry name" value="T2SS_GspM"/>
</dbReference>
<protein>
    <recommendedName>
        <fullName evidence="3">Type II secretion system protein M</fullName>
    </recommendedName>
</protein>
<gene>
    <name evidence="1" type="ORF">C1S65_25155</name>
</gene>